<accession>K6Z0L2</accession>
<evidence type="ECO:0000259" key="2">
    <source>
        <dbReference type="Pfam" id="PF00144"/>
    </source>
</evidence>
<dbReference type="RefSeq" id="WP_006013044.1">
    <property type="nucleotide sequence ID" value="NZ_BAEQ01000050.1"/>
</dbReference>
<dbReference type="SUPFAM" id="SSF56601">
    <property type="entry name" value="beta-lactamase/transpeptidase-like"/>
    <property type="match status" value="1"/>
</dbReference>
<dbReference type="AlphaFoldDB" id="K6Z0L2"/>
<evidence type="ECO:0000256" key="1">
    <source>
        <dbReference type="SAM" id="Phobius"/>
    </source>
</evidence>
<gene>
    <name evidence="3" type="ORF">GPAL_2885</name>
</gene>
<evidence type="ECO:0000313" key="3">
    <source>
        <dbReference type="EMBL" id="GAC29736.1"/>
    </source>
</evidence>
<dbReference type="Gene3D" id="3.40.710.10">
    <property type="entry name" value="DD-peptidase/beta-lactamase superfamily"/>
    <property type="match status" value="1"/>
</dbReference>
<feature type="transmembrane region" description="Helical" evidence="1">
    <location>
        <begin position="32"/>
        <end position="53"/>
    </location>
</feature>
<keyword evidence="4" id="KW-1185">Reference proteome</keyword>
<dbReference type="InterPro" id="IPR012338">
    <property type="entry name" value="Beta-lactam/transpept-like"/>
</dbReference>
<evidence type="ECO:0000313" key="4">
    <source>
        <dbReference type="Proteomes" id="UP000006251"/>
    </source>
</evidence>
<protein>
    <recommendedName>
        <fullName evidence="2">Beta-lactamase-related domain-containing protein</fullName>
    </recommendedName>
</protein>
<keyword evidence="1" id="KW-0812">Transmembrane</keyword>
<keyword evidence="1" id="KW-0472">Membrane</keyword>
<sequence>MTGLNYTALPNFSANTRVYENKKKSTKLAINWPFIFIFFIFLFAISPAISVAYEPASTDAIAAPNKTNPLHRFDPIATKQLIQEALAAFYTPGMSVGVIHQGKVVFLEGVGLRNIEKKSTVNPDTYFRLASTSKAFTAAAIGILVDQGKLNWSDKVTQYLPDFQMQDAWVTREFTIKDLLVHHSGLAGGAGDSMIWPEPSGFSRAEVIHNLRYLTPLTSFRTQYAYSNVLYIAAGEIVAKVSGMSYGDFIEQGIFAPLDMTCFAGDVPSVQLKNTAMSYAHNDNKGMYAVPRNSIQRAQQMSVAAGGIVCNAQSMTKWVKALLSPKTLPFSMSVLNAMWSPQTILNISDSEEEWDNTLFKTYGLGWRIADMFGYKLISHTGTLSGYQAYVALLPELEVGVVVLNNGSNYGARSSVMQHILKSFIPSAKLPEDSPSDWVKTFVDLQAKQEADYLANDEPVREATTLMQISNKQIIGTYQDNWFGSMLISVLETSAGVPNEDHLRIQSQRMITLKGKVIPYEGNLFKVEWDNSNAASDAFLIIETNFKNEVTGLKMHPFVANEKKRHAYSDMHFVKQPLSNED</sequence>
<dbReference type="InterPro" id="IPR050491">
    <property type="entry name" value="AmpC-like"/>
</dbReference>
<name>K6Z0L2_9ALTE</name>
<dbReference type="PANTHER" id="PTHR46825">
    <property type="entry name" value="D-ALANYL-D-ALANINE-CARBOXYPEPTIDASE/ENDOPEPTIDASE AMPH"/>
    <property type="match status" value="1"/>
</dbReference>
<comment type="caution">
    <text evidence="3">The sequence shown here is derived from an EMBL/GenBank/DDBJ whole genome shotgun (WGS) entry which is preliminary data.</text>
</comment>
<dbReference type="STRING" id="1121922.GCA_000428905_00366"/>
<proteinExistence type="predicted"/>
<keyword evidence="1" id="KW-1133">Transmembrane helix</keyword>
<dbReference type="EMBL" id="BAEQ01000050">
    <property type="protein sequence ID" value="GAC29736.1"/>
    <property type="molecule type" value="Genomic_DNA"/>
</dbReference>
<dbReference type="InterPro" id="IPR001466">
    <property type="entry name" value="Beta-lactam-related"/>
</dbReference>
<feature type="domain" description="Beta-lactamase-related" evidence="2">
    <location>
        <begin position="80"/>
        <end position="408"/>
    </location>
</feature>
<dbReference type="PANTHER" id="PTHR46825:SF15">
    <property type="entry name" value="BETA-LACTAMASE-RELATED DOMAIN-CONTAINING PROTEIN"/>
    <property type="match status" value="1"/>
</dbReference>
<organism evidence="3 4">
    <name type="scientific">Brumicola pallidula DSM 14239 = ACAM 615</name>
    <dbReference type="NCBI Taxonomy" id="1121922"/>
    <lineage>
        <taxon>Bacteria</taxon>
        <taxon>Pseudomonadati</taxon>
        <taxon>Pseudomonadota</taxon>
        <taxon>Gammaproteobacteria</taxon>
        <taxon>Alteromonadales</taxon>
        <taxon>Alteromonadaceae</taxon>
        <taxon>Brumicola</taxon>
    </lineage>
</organism>
<dbReference type="OrthoDB" id="119951at2"/>
<dbReference type="Pfam" id="PF00144">
    <property type="entry name" value="Beta-lactamase"/>
    <property type="match status" value="1"/>
</dbReference>
<reference evidence="4" key="1">
    <citation type="journal article" date="2014" name="Environ. Microbiol.">
        <title>Comparative genomics of the marine bacterial genus Glaciecola reveals the high degree of genomic diversity and genomic characteristic for cold adaptation.</title>
        <authorList>
            <person name="Qin Q.L."/>
            <person name="Xie B.B."/>
            <person name="Yu Y."/>
            <person name="Shu Y.L."/>
            <person name="Rong J.C."/>
            <person name="Zhang Y.J."/>
            <person name="Zhao D.L."/>
            <person name="Chen X.L."/>
            <person name="Zhang X.Y."/>
            <person name="Chen B."/>
            <person name="Zhou B.C."/>
            <person name="Zhang Y.Z."/>
        </authorList>
    </citation>
    <scope>NUCLEOTIDE SEQUENCE [LARGE SCALE GENOMIC DNA]</scope>
    <source>
        <strain evidence="4">ACAM 615</strain>
    </source>
</reference>
<dbReference type="Proteomes" id="UP000006251">
    <property type="component" value="Unassembled WGS sequence"/>
</dbReference>